<proteinExistence type="predicted"/>
<dbReference type="PANTHER" id="PTHR43214">
    <property type="entry name" value="TWO-COMPONENT RESPONSE REGULATOR"/>
    <property type="match status" value="1"/>
</dbReference>
<protein>
    <submittedName>
        <fullName evidence="6">DNA-binding response regulator</fullName>
    </submittedName>
</protein>
<dbReference type="SUPFAM" id="SSF52172">
    <property type="entry name" value="CheY-like"/>
    <property type="match status" value="1"/>
</dbReference>
<dbReference type="RefSeq" id="WP_117229884.1">
    <property type="nucleotide sequence ID" value="NZ_CP061725.1"/>
</dbReference>
<dbReference type="Pfam" id="PF00072">
    <property type="entry name" value="Response_reg"/>
    <property type="match status" value="1"/>
</dbReference>
<dbReference type="SMART" id="SM00448">
    <property type="entry name" value="REC"/>
    <property type="match status" value="1"/>
</dbReference>
<evidence type="ECO:0000313" key="7">
    <source>
        <dbReference type="Proteomes" id="UP000262621"/>
    </source>
</evidence>
<keyword evidence="7" id="KW-1185">Reference proteome</keyword>
<evidence type="ECO:0000259" key="4">
    <source>
        <dbReference type="PROSITE" id="PS50043"/>
    </source>
</evidence>
<feature type="domain" description="HTH luxR-type" evidence="4">
    <location>
        <begin position="149"/>
        <end position="214"/>
    </location>
</feature>
<dbReference type="PRINTS" id="PR00038">
    <property type="entry name" value="HTHLUXR"/>
</dbReference>
<dbReference type="InterPro" id="IPR000792">
    <property type="entry name" value="Tscrpt_reg_LuxR_C"/>
</dbReference>
<keyword evidence="1 3" id="KW-0597">Phosphoprotein</keyword>
<organism evidence="6 7">
    <name type="scientific">Micromonospora craniellae</name>
    <dbReference type="NCBI Taxonomy" id="2294034"/>
    <lineage>
        <taxon>Bacteria</taxon>
        <taxon>Bacillati</taxon>
        <taxon>Actinomycetota</taxon>
        <taxon>Actinomycetes</taxon>
        <taxon>Micromonosporales</taxon>
        <taxon>Micromonosporaceae</taxon>
        <taxon>Micromonospora</taxon>
    </lineage>
</organism>
<dbReference type="InterPro" id="IPR016032">
    <property type="entry name" value="Sig_transdc_resp-reg_C-effctor"/>
</dbReference>
<dbReference type="InterPro" id="IPR058245">
    <property type="entry name" value="NreC/VraR/RcsB-like_REC"/>
</dbReference>
<dbReference type="CDD" id="cd06170">
    <property type="entry name" value="LuxR_C_like"/>
    <property type="match status" value="1"/>
</dbReference>
<evidence type="ECO:0000313" key="6">
    <source>
        <dbReference type="EMBL" id="RFS44543.1"/>
    </source>
</evidence>
<dbReference type="GO" id="GO:0003677">
    <property type="term" value="F:DNA binding"/>
    <property type="evidence" value="ECO:0007669"/>
    <property type="project" value="UniProtKB-KW"/>
</dbReference>
<name>A0A372FUY0_9ACTN</name>
<dbReference type="Pfam" id="PF00196">
    <property type="entry name" value="GerE"/>
    <property type="match status" value="1"/>
</dbReference>
<dbReference type="InterPro" id="IPR011006">
    <property type="entry name" value="CheY-like_superfamily"/>
</dbReference>
<dbReference type="EMBL" id="QVFU01000028">
    <property type="protein sequence ID" value="RFS44543.1"/>
    <property type="molecule type" value="Genomic_DNA"/>
</dbReference>
<dbReference type="Gene3D" id="3.40.50.2300">
    <property type="match status" value="1"/>
</dbReference>
<dbReference type="OrthoDB" id="9808843at2"/>
<dbReference type="GO" id="GO:0000160">
    <property type="term" value="P:phosphorelay signal transduction system"/>
    <property type="evidence" value="ECO:0007669"/>
    <property type="project" value="InterPro"/>
</dbReference>
<accession>A0A372FUY0</accession>
<dbReference type="CDD" id="cd17535">
    <property type="entry name" value="REC_NarL-like"/>
    <property type="match status" value="1"/>
</dbReference>
<evidence type="ECO:0000256" key="2">
    <source>
        <dbReference type="ARBA" id="ARBA00023125"/>
    </source>
</evidence>
<keyword evidence="2 6" id="KW-0238">DNA-binding</keyword>
<dbReference type="PROSITE" id="PS50110">
    <property type="entry name" value="RESPONSE_REGULATORY"/>
    <property type="match status" value="1"/>
</dbReference>
<dbReference type="Proteomes" id="UP000262621">
    <property type="component" value="Unassembled WGS sequence"/>
</dbReference>
<dbReference type="AlphaFoldDB" id="A0A372FUY0"/>
<sequence length="224" mass="24279">MNTSGTIRVVVVDDHNLFREGLKEVLGTDRDIQIVGEGGSGPEAVELVVAHEPDVLLLDVEMPGAGVTETIRQVLHQCRDVQIIVLTMHDDAELVREVLEAGASAYMLKTILRDELLAAVRSVRRPSANILLAVSRGTVEQLDRRPPGSGGPGTALTQREREVLVLAAGALSNQQIASRLHIAEATVKRHLTNAYAKLNAVSRVDAIRKAVARRIISDGQRLSR</sequence>
<dbReference type="PROSITE" id="PS50043">
    <property type="entry name" value="HTH_LUXR_2"/>
    <property type="match status" value="1"/>
</dbReference>
<evidence type="ECO:0000256" key="1">
    <source>
        <dbReference type="ARBA" id="ARBA00022553"/>
    </source>
</evidence>
<gene>
    <name evidence="6" type="ORF">D0Q02_21820</name>
</gene>
<dbReference type="InterPro" id="IPR039420">
    <property type="entry name" value="WalR-like"/>
</dbReference>
<dbReference type="InterPro" id="IPR001789">
    <property type="entry name" value="Sig_transdc_resp-reg_receiver"/>
</dbReference>
<comment type="caution">
    <text evidence="6">The sequence shown here is derived from an EMBL/GenBank/DDBJ whole genome shotgun (WGS) entry which is preliminary data.</text>
</comment>
<evidence type="ECO:0000256" key="3">
    <source>
        <dbReference type="PROSITE-ProRule" id="PRU00169"/>
    </source>
</evidence>
<feature type="modified residue" description="4-aspartylphosphate" evidence="3">
    <location>
        <position position="59"/>
    </location>
</feature>
<dbReference type="GO" id="GO:0006355">
    <property type="term" value="P:regulation of DNA-templated transcription"/>
    <property type="evidence" value="ECO:0007669"/>
    <property type="project" value="InterPro"/>
</dbReference>
<dbReference type="SUPFAM" id="SSF46894">
    <property type="entry name" value="C-terminal effector domain of the bipartite response regulators"/>
    <property type="match status" value="1"/>
</dbReference>
<reference evidence="6 7" key="1">
    <citation type="submission" date="2018-08" db="EMBL/GenBank/DDBJ databases">
        <title>Verrucosispora craniellae sp. nov., isolated from a marine sponge in the South China Sea.</title>
        <authorList>
            <person name="Li L."/>
            <person name="Lin H.W."/>
        </authorList>
    </citation>
    <scope>NUCLEOTIDE SEQUENCE [LARGE SCALE GENOMIC DNA]</scope>
    <source>
        <strain evidence="6 7">LHW63014</strain>
    </source>
</reference>
<evidence type="ECO:0000259" key="5">
    <source>
        <dbReference type="PROSITE" id="PS50110"/>
    </source>
</evidence>
<feature type="domain" description="Response regulatory" evidence="5">
    <location>
        <begin position="8"/>
        <end position="124"/>
    </location>
</feature>
<dbReference type="SMART" id="SM00421">
    <property type="entry name" value="HTH_LUXR"/>
    <property type="match status" value="1"/>
</dbReference>